<evidence type="ECO:0000256" key="3">
    <source>
        <dbReference type="ARBA" id="ARBA00004947"/>
    </source>
</evidence>
<keyword evidence="7" id="KW-0520">NAD</keyword>
<dbReference type="Gene3D" id="3.90.25.10">
    <property type="entry name" value="UDP-galactose 4-epimerase, domain 1"/>
    <property type="match status" value="1"/>
</dbReference>
<dbReference type="Pfam" id="PF01370">
    <property type="entry name" value="Epimerase"/>
    <property type="match status" value="1"/>
</dbReference>
<dbReference type="GO" id="GO:0003978">
    <property type="term" value="F:UDP-glucose 4-epimerase activity"/>
    <property type="evidence" value="ECO:0007669"/>
    <property type="project" value="UniProtKB-EC"/>
</dbReference>
<dbReference type="EC" id="5.1.3.2" evidence="5"/>
<protein>
    <recommendedName>
        <fullName evidence="6">UDP-glucose 4-epimerase</fullName>
        <ecNumber evidence="5">5.1.3.2</ecNumber>
    </recommendedName>
    <alternativeName>
        <fullName evidence="10">Galactowaldenase</fullName>
    </alternativeName>
    <alternativeName>
        <fullName evidence="9">UDP-galactose 4-epimerase</fullName>
    </alternativeName>
</protein>
<accession>A0A1F6DIC4</accession>
<evidence type="ECO:0000259" key="11">
    <source>
        <dbReference type="Pfam" id="PF01370"/>
    </source>
</evidence>
<dbReference type="InterPro" id="IPR001509">
    <property type="entry name" value="Epimerase_deHydtase"/>
</dbReference>
<dbReference type="UniPathway" id="UPA00214"/>
<dbReference type="PROSITE" id="PS51257">
    <property type="entry name" value="PROKAR_LIPOPROTEIN"/>
    <property type="match status" value="1"/>
</dbReference>
<dbReference type="EMBL" id="MFLE01000025">
    <property type="protein sequence ID" value="OGG61141.1"/>
    <property type="molecule type" value="Genomic_DNA"/>
</dbReference>
<comment type="caution">
    <text evidence="12">The sequence shown here is derived from an EMBL/GenBank/DDBJ whole genome shotgun (WGS) entry which is preliminary data.</text>
</comment>
<comment type="pathway">
    <text evidence="3">Carbohydrate metabolism; galactose metabolism.</text>
</comment>
<evidence type="ECO:0000256" key="10">
    <source>
        <dbReference type="ARBA" id="ARBA00033067"/>
    </source>
</evidence>
<dbReference type="PANTHER" id="PTHR43725">
    <property type="entry name" value="UDP-GLUCOSE 4-EPIMERASE"/>
    <property type="match status" value="1"/>
</dbReference>
<evidence type="ECO:0000256" key="1">
    <source>
        <dbReference type="ARBA" id="ARBA00000083"/>
    </source>
</evidence>
<evidence type="ECO:0000256" key="8">
    <source>
        <dbReference type="ARBA" id="ARBA00023235"/>
    </source>
</evidence>
<dbReference type="InterPro" id="IPR036291">
    <property type="entry name" value="NAD(P)-bd_dom_sf"/>
</dbReference>
<name>A0A1F6DIC4_9BACT</name>
<evidence type="ECO:0000256" key="4">
    <source>
        <dbReference type="ARBA" id="ARBA00007637"/>
    </source>
</evidence>
<dbReference type="STRING" id="1798491.A3C87_03245"/>
<evidence type="ECO:0000313" key="13">
    <source>
        <dbReference type="Proteomes" id="UP000176511"/>
    </source>
</evidence>
<dbReference type="SUPFAM" id="SSF51735">
    <property type="entry name" value="NAD(P)-binding Rossmann-fold domains"/>
    <property type="match status" value="1"/>
</dbReference>
<comment type="catalytic activity">
    <reaction evidence="1">
        <text>UDP-alpha-D-glucose = UDP-alpha-D-galactose</text>
        <dbReference type="Rhea" id="RHEA:22168"/>
        <dbReference type="ChEBI" id="CHEBI:58885"/>
        <dbReference type="ChEBI" id="CHEBI:66914"/>
        <dbReference type="EC" id="5.1.3.2"/>
    </reaction>
</comment>
<evidence type="ECO:0000256" key="2">
    <source>
        <dbReference type="ARBA" id="ARBA00001911"/>
    </source>
</evidence>
<comment type="cofactor">
    <cofactor evidence="2">
        <name>NAD(+)</name>
        <dbReference type="ChEBI" id="CHEBI:57540"/>
    </cofactor>
</comment>
<organism evidence="12 13">
    <name type="scientific">Candidatus Kaiserbacteria bacterium RIFCSPHIGHO2_02_FULL_49_34</name>
    <dbReference type="NCBI Taxonomy" id="1798491"/>
    <lineage>
        <taxon>Bacteria</taxon>
        <taxon>Candidatus Kaiseribacteriota</taxon>
    </lineage>
</organism>
<dbReference type="InterPro" id="IPR005886">
    <property type="entry name" value="UDP_G4E"/>
</dbReference>
<evidence type="ECO:0000313" key="12">
    <source>
        <dbReference type="EMBL" id="OGG61141.1"/>
    </source>
</evidence>
<gene>
    <name evidence="12" type="ORF">A3C87_03245</name>
</gene>
<keyword evidence="8" id="KW-0413">Isomerase</keyword>
<evidence type="ECO:0000256" key="5">
    <source>
        <dbReference type="ARBA" id="ARBA00013189"/>
    </source>
</evidence>
<sequence length="318" mass="34540">MKKNILVIGGAGYIGSACVNQLVQQGHAVVVFDNLSTGQPEKIGESVGFAQGDIMNPAELDAVCGAHQFDAVFHFAAKKVLSESMQNPTLYYQNNVVGTLNILGAMEKHSIPEIIFSSTAAVYEPQEDINDLYVEDSKTAPVSVYGSTKLIAEMIIKDFARTGKIQKYSILRYFNVAGDAGLSFAEHNAQNVFPLLAGALTTGEPFHIFGTDYLTKDGTAMRDYIHLTDLVDGHLKALETEKSGTYNLGTGTGYSVRELVDAFERISGKKLTVKESPRRPGDLASVIASPAKANSELNWYPTKTLDDMVQDTLIVFSK</sequence>
<dbReference type="GO" id="GO:0006012">
    <property type="term" value="P:galactose metabolic process"/>
    <property type="evidence" value="ECO:0007669"/>
    <property type="project" value="UniProtKB-UniPathway"/>
</dbReference>
<evidence type="ECO:0000256" key="7">
    <source>
        <dbReference type="ARBA" id="ARBA00023027"/>
    </source>
</evidence>
<proteinExistence type="inferred from homology"/>
<reference evidence="12 13" key="1">
    <citation type="journal article" date="2016" name="Nat. Commun.">
        <title>Thousands of microbial genomes shed light on interconnected biogeochemical processes in an aquifer system.</title>
        <authorList>
            <person name="Anantharaman K."/>
            <person name="Brown C.T."/>
            <person name="Hug L.A."/>
            <person name="Sharon I."/>
            <person name="Castelle C.J."/>
            <person name="Probst A.J."/>
            <person name="Thomas B.C."/>
            <person name="Singh A."/>
            <person name="Wilkins M.J."/>
            <person name="Karaoz U."/>
            <person name="Brodie E.L."/>
            <person name="Williams K.H."/>
            <person name="Hubbard S.S."/>
            <person name="Banfield J.F."/>
        </authorList>
    </citation>
    <scope>NUCLEOTIDE SEQUENCE [LARGE SCALE GENOMIC DNA]</scope>
</reference>
<dbReference type="Proteomes" id="UP000176511">
    <property type="component" value="Unassembled WGS sequence"/>
</dbReference>
<evidence type="ECO:0000256" key="9">
    <source>
        <dbReference type="ARBA" id="ARBA00031367"/>
    </source>
</evidence>
<feature type="domain" description="NAD-dependent epimerase/dehydratase" evidence="11">
    <location>
        <begin position="5"/>
        <end position="249"/>
    </location>
</feature>
<dbReference type="Gene3D" id="3.40.50.720">
    <property type="entry name" value="NAD(P)-binding Rossmann-like Domain"/>
    <property type="match status" value="1"/>
</dbReference>
<evidence type="ECO:0000256" key="6">
    <source>
        <dbReference type="ARBA" id="ARBA00018569"/>
    </source>
</evidence>
<comment type="similarity">
    <text evidence="4">Belongs to the NAD(P)-dependent epimerase/dehydratase family.</text>
</comment>
<dbReference type="NCBIfam" id="TIGR01179">
    <property type="entry name" value="galE"/>
    <property type="match status" value="1"/>
</dbReference>
<dbReference type="AlphaFoldDB" id="A0A1F6DIC4"/>